<name>I4B9R0_TURPD</name>
<dbReference type="KEGG" id="tpx:Turpa_3379"/>
<dbReference type="Proteomes" id="UP000006048">
    <property type="component" value="Chromosome"/>
</dbReference>
<evidence type="ECO:0000313" key="2">
    <source>
        <dbReference type="EMBL" id="AFM14017.1"/>
    </source>
</evidence>
<dbReference type="RefSeq" id="WP_014804513.1">
    <property type="nucleotide sequence ID" value="NC_018020.1"/>
</dbReference>
<dbReference type="InterPro" id="IPR041049">
    <property type="entry name" value="DUF5615"/>
</dbReference>
<dbReference type="EMBL" id="CP002959">
    <property type="protein sequence ID" value="AFM14017.1"/>
    <property type="molecule type" value="Genomic_DNA"/>
</dbReference>
<organism evidence="2 3">
    <name type="scientific">Turneriella parva (strain ATCC BAA-1111 / DSM 21527 / NCTC 11395 / H)</name>
    <name type="common">Leptospira parva</name>
    <dbReference type="NCBI Taxonomy" id="869212"/>
    <lineage>
        <taxon>Bacteria</taxon>
        <taxon>Pseudomonadati</taxon>
        <taxon>Spirochaetota</taxon>
        <taxon>Spirochaetia</taxon>
        <taxon>Leptospirales</taxon>
        <taxon>Leptospiraceae</taxon>
        <taxon>Turneriella</taxon>
    </lineage>
</organism>
<accession>I4B9R0</accession>
<dbReference type="HOGENOM" id="CLU_156527_1_0_12"/>
<dbReference type="STRING" id="869212.Turpa_3379"/>
<evidence type="ECO:0000259" key="1">
    <source>
        <dbReference type="Pfam" id="PF18480"/>
    </source>
</evidence>
<proteinExistence type="predicted"/>
<dbReference type="Pfam" id="PF18480">
    <property type="entry name" value="DUF5615"/>
    <property type="match status" value="1"/>
</dbReference>
<sequence length="107" mass="12149">MKVLFDQGVPAPLRTFLSGHSVETAYEKGWQQLKNGELLNEAEQSNYDIFITTDQNLKYQQALANRRISIIVLSTTSWPKIRTQTSLVIAAIDRAKSNSFEEVLFNT</sequence>
<feature type="domain" description="DUF5615" evidence="1">
    <location>
        <begin position="1"/>
        <end position="100"/>
    </location>
</feature>
<reference evidence="2 3" key="1">
    <citation type="submission" date="2012-06" db="EMBL/GenBank/DDBJ databases">
        <title>The complete chromosome of genome of Turneriella parva DSM 21527.</title>
        <authorList>
            <consortium name="US DOE Joint Genome Institute (JGI-PGF)"/>
            <person name="Lucas S."/>
            <person name="Han J."/>
            <person name="Lapidus A."/>
            <person name="Bruce D."/>
            <person name="Goodwin L."/>
            <person name="Pitluck S."/>
            <person name="Peters L."/>
            <person name="Kyrpides N."/>
            <person name="Mavromatis K."/>
            <person name="Ivanova N."/>
            <person name="Mikhailova N."/>
            <person name="Chertkov O."/>
            <person name="Detter J.C."/>
            <person name="Tapia R."/>
            <person name="Han C."/>
            <person name="Land M."/>
            <person name="Hauser L."/>
            <person name="Markowitz V."/>
            <person name="Cheng J.-F."/>
            <person name="Hugenholtz P."/>
            <person name="Woyke T."/>
            <person name="Wu D."/>
            <person name="Gronow S."/>
            <person name="Wellnitz S."/>
            <person name="Brambilla E."/>
            <person name="Klenk H.-P."/>
            <person name="Eisen J.A."/>
        </authorList>
    </citation>
    <scope>NUCLEOTIDE SEQUENCE [LARGE SCALE GENOMIC DNA]</scope>
    <source>
        <strain evidence="3">ATCC BAA-1111 / DSM 21527 / NCTC 11395 / H</strain>
    </source>
</reference>
<dbReference type="OrthoDB" id="8085537at2"/>
<protein>
    <recommendedName>
        <fullName evidence="1">DUF5615 domain-containing protein</fullName>
    </recommendedName>
</protein>
<gene>
    <name evidence="2" type="ordered locus">Turpa_3379</name>
</gene>
<evidence type="ECO:0000313" key="3">
    <source>
        <dbReference type="Proteomes" id="UP000006048"/>
    </source>
</evidence>
<dbReference type="AlphaFoldDB" id="I4B9R0"/>
<keyword evidence="3" id="KW-1185">Reference proteome</keyword>